<comment type="cofactor">
    <cofactor evidence="2">
        <name>Mn(2+)</name>
        <dbReference type="ChEBI" id="CHEBI:29035"/>
    </cofactor>
</comment>
<feature type="chain" id="PRO_5021818136" description="mannonate dehydratase" evidence="11">
    <location>
        <begin position="34"/>
        <end position="387"/>
    </location>
</feature>
<dbReference type="PROSITE" id="PS51318">
    <property type="entry name" value="TAT"/>
    <property type="match status" value="1"/>
</dbReference>
<protein>
    <recommendedName>
        <fullName evidence="7">mannonate dehydratase</fullName>
        <ecNumber evidence="7">4.2.1.8</ecNumber>
    </recommendedName>
</protein>
<dbReference type="InterPro" id="IPR036237">
    <property type="entry name" value="Xyl_isomerase-like_sf"/>
</dbReference>
<evidence type="ECO:0000313" key="13">
    <source>
        <dbReference type="Proteomes" id="UP000321301"/>
    </source>
</evidence>
<dbReference type="AlphaFoldDB" id="A0A512C701"/>
<dbReference type="GO" id="GO:0008198">
    <property type="term" value="F:ferrous iron binding"/>
    <property type="evidence" value="ECO:0007669"/>
    <property type="project" value="TreeGrafter"/>
</dbReference>
<comment type="function">
    <text evidence="4">Catalyzes the dehydration of D-mannonate.</text>
</comment>
<keyword evidence="10" id="KW-0456">Lyase</keyword>
<dbReference type="Pfam" id="PF03786">
    <property type="entry name" value="UxuA"/>
    <property type="match status" value="1"/>
</dbReference>
<dbReference type="PANTHER" id="PTHR30387:SF2">
    <property type="entry name" value="MANNONATE DEHYDRATASE"/>
    <property type="match status" value="1"/>
</dbReference>
<comment type="pathway">
    <text evidence="5">Carbohydrate metabolism; pentose and glucuronate interconversion.</text>
</comment>
<accession>A0A512C701</accession>
<evidence type="ECO:0000256" key="8">
    <source>
        <dbReference type="ARBA" id="ARBA00023004"/>
    </source>
</evidence>
<reference evidence="12 13" key="1">
    <citation type="submission" date="2019-07" db="EMBL/GenBank/DDBJ databases">
        <title>Whole genome shotgun sequence of Cyclobacterium qasimii NBRC 106168.</title>
        <authorList>
            <person name="Hosoyama A."/>
            <person name="Uohara A."/>
            <person name="Ohji S."/>
            <person name="Ichikawa N."/>
        </authorList>
    </citation>
    <scope>NUCLEOTIDE SEQUENCE [LARGE SCALE GENOMIC DNA]</scope>
    <source>
        <strain evidence="12 13">NBRC 106168</strain>
    </source>
</reference>
<feature type="signal peptide" evidence="11">
    <location>
        <begin position="1"/>
        <end position="33"/>
    </location>
</feature>
<keyword evidence="11" id="KW-0732">Signal</keyword>
<evidence type="ECO:0000256" key="10">
    <source>
        <dbReference type="ARBA" id="ARBA00023239"/>
    </source>
</evidence>
<dbReference type="SUPFAM" id="SSF51658">
    <property type="entry name" value="Xylose isomerase-like"/>
    <property type="match status" value="1"/>
</dbReference>
<dbReference type="InterPro" id="IPR004628">
    <property type="entry name" value="Man_deHydtase"/>
</dbReference>
<evidence type="ECO:0000256" key="9">
    <source>
        <dbReference type="ARBA" id="ARBA00023211"/>
    </source>
</evidence>
<dbReference type="EMBL" id="BJYV01000001">
    <property type="protein sequence ID" value="GEO19991.1"/>
    <property type="molecule type" value="Genomic_DNA"/>
</dbReference>
<gene>
    <name evidence="12" type="primary">uxuA_2</name>
    <name evidence="12" type="ORF">CQA01_05250</name>
</gene>
<keyword evidence="13" id="KW-1185">Reference proteome</keyword>
<evidence type="ECO:0000313" key="12">
    <source>
        <dbReference type="EMBL" id="GEO19991.1"/>
    </source>
</evidence>
<dbReference type="GO" id="GO:0008927">
    <property type="term" value="F:mannonate dehydratase activity"/>
    <property type="evidence" value="ECO:0007669"/>
    <property type="project" value="UniProtKB-EC"/>
</dbReference>
<organism evidence="12 13">
    <name type="scientific">Cyclobacterium qasimii</name>
    <dbReference type="NCBI Taxonomy" id="1350429"/>
    <lineage>
        <taxon>Bacteria</taxon>
        <taxon>Pseudomonadati</taxon>
        <taxon>Bacteroidota</taxon>
        <taxon>Cytophagia</taxon>
        <taxon>Cytophagales</taxon>
        <taxon>Cyclobacteriaceae</taxon>
        <taxon>Cyclobacterium</taxon>
    </lineage>
</organism>
<dbReference type="PANTHER" id="PTHR30387">
    <property type="entry name" value="MANNONATE DEHYDRATASE"/>
    <property type="match status" value="1"/>
</dbReference>
<keyword evidence="8" id="KW-0408">Iron</keyword>
<dbReference type="Gene3D" id="3.20.20.150">
    <property type="entry name" value="Divalent-metal-dependent TIM barrel enzymes"/>
    <property type="match status" value="1"/>
</dbReference>
<comment type="caution">
    <text evidence="12">The sequence shown here is derived from an EMBL/GenBank/DDBJ whole genome shotgun (WGS) entry which is preliminary data.</text>
</comment>
<proteinExistence type="inferred from homology"/>
<evidence type="ECO:0000256" key="11">
    <source>
        <dbReference type="SAM" id="SignalP"/>
    </source>
</evidence>
<comment type="catalytic activity">
    <reaction evidence="1">
        <text>D-mannonate = 2-dehydro-3-deoxy-D-gluconate + H2O</text>
        <dbReference type="Rhea" id="RHEA:20097"/>
        <dbReference type="ChEBI" id="CHEBI:15377"/>
        <dbReference type="ChEBI" id="CHEBI:17767"/>
        <dbReference type="ChEBI" id="CHEBI:57990"/>
        <dbReference type="EC" id="4.2.1.8"/>
    </reaction>
</comment>
<sequence length="387" mass="43466">MKNILKTLQRRKFMKLFASGTAGALTTASVAMGADRSDSRPSANKLMPAKKLLMKVGCQSGGTSEENLAFKARHGVYNMDGGMPKFIPGVGWDLEDSLRKRDACEKYGISLDAYHLPLTSAGIDRVQVPNIMLGKSPERDKEIEMIQQMIEVSAKSGVKLLNYNTTILPVLRTSRTIDPKRGNASYSTWNYEEALKREQPMTIAGNVDADEIFERIAYLLDRIVPVAEEYKVQLGNHIADPPVPDQYKGIMRWNSPEVFEGMKRFAKLSDSPYHGFNFCIGSIAEGLRDPKNDIFPIIEYFGKQKQIFNVHLRNIKGNYNNFQEVYPDNGEMNFFHVIRALRDVEFDGMIMPDHVPTHEAEGASSQAFSFAYGHIIGILQALKDEEG</sequence>
<name>A0A512C701_9BACT</name>
<dbReference type="GO" id="GO:0042840">
    <property type="term" value="P:D-glucuronate catabolic process"/>
    <property type="evidence" value="ECO:0007669"/>
    <property type="project" value="TreeGrafter"/>
</dbReference>
<dbReference type="EC" id="4.2.1.8" evidence="7"/>
<dbReference type="UniPathway" id="UPA00246"/>
<comment type="similarity">
    <text evidence="6">Belongs to the mannonate dehydratase family.</text>
</comment>
<evidence type="ECO:0000256" key="7">
    <source>
        <dbReference type="ARBA" id="ARBA00012927"/>
    </source>
</evidence>
<dbReference type="GO" id="GO:0030145">
    <property type="term" value="F:manganese ion binding"/>
    <property type="evidence" value="ECO:0007669"/>
    <property type="project" value="TreeGrafter"/>
</dbReference>
<dbReference type="Proteomes" id="UP000321301">
    <property type="component" value="Unassembled WGS sequence"/>
</dbReference>
<keyword evidence="9" id="KW-0464">Manganese</keyword>
<evidence type="ECO:0000256" key="3">
    <source>
        <dbReference type="ARBA" id="ARBA00001954"/>
    </source>
</evidence>
<dbReference type="RefSeq" id="WP_020890091.1">
    <property type="nucleotide sequence ID" value="NZ_BJYV01000001.1"/>
</dbReference>
<evidence type="ECO:0000256" key="1">
    <source>
        <dbReference type="ARBA" id="ARBA00001794"/>
    </source>
</evidence>
<evidence type="ECO:0000256" key="5">
    <source>
        <dbReference type="ARBA" id="ARBA00004892"/>
    </source>
</evidence>
<evidence type="ECO:0000256" key="6">
    <source>
        <dbReference type="ARBA" id="ARBA00007389"/>
    </source>
</evidence>
<comment type="cofactor">
    <cofactor evidence="3">
        <name>Fe(2+)</name>
        <dbReference type="ChEBI" id="CHEBI:29033"/>
    </cofactor>
</comment>
<evidence type="ECO:0000256" key="4">
    <source>
        <dbReference type="ARBA" id="ARBA00002713"/>
    </source>
</evidence>
<dbReference type="InterPro" id="IPR006311">
    <property type="entry name" value="TAT_signal"/>
</dbReference>
<evidence type="ECO:0000256" key="2">
    <source>
        <dbReference type="ARBA" id="ARBA00001936"/>
    </source>
</evidence>